<comment type="caution">
    <text evidence="1">The sequence shown here is derived from an EMBL/GenBank/DDBJ whole genome shotgun (WGS) entry which is preliminary data.</text>
</comment>
<reference evidence="1" key="1">
    <citation type="submission" date="2023-10" db="EMBL/GenBank/DDBJ databases">
        <title>Genome assemblies of two species of porcelain crab, Petrolisthes cinctipes and Petrolisthes manimaculis (Anomura: Porcellanidae).</title>
        <authorList>
            <person name="Angst P."/>
        </authorList>
    </citation>
    <scope>NUCLEOTIDE SEQUENCE</scope>
    <source>
        <strain evidence="1">PB745_01</strain>
        <tissue evidence="1">Gill</tissue>
    </source>
</reference>
<name>A0AAE1BF06_PETCI</name>
<organism evidence="1 2">
    <name type="scientific">Petrolisthes cinctipes</name>
    <name type="common">Flat porcelain crab</name>
    <dbReference type="NCBI Taxonomy" id="88211"/>
    <lineage>
        <taxon>Eukaryota</taxon>
        <taxon>Metazoa</taxon>
        <taxon>Ecdysozoa</taxon>
        <taxon>Arthropoda</taxon>
        <taxon>Crustacea</taxon>
        <taxon>Multicrustacea</taxon>
        <taxon>Malacostraca</taxon>
        <taxon>Eumalacostraca</taxon>
        <taxon>Eucarida</taxon>
        <taxon>Decapoda</taxon>
        <taxon>Pleocyemata</taxon>
        <taxon>Anomura</taxon>
        <taxon>Galatheoidea</taxon>
        <taxon>Porcellanidae</taxon>
        <taxon>Petrolisthes</taxon>
    </lineage>
</organism>
<sequence length="172" mass="18927">MTHQNSPASIQSLPASLLSHHTCLTSRLYFTSLFSVSLSPLPHLRFTTPASHLYFTSLLSISPFVSLLRLTSSLSLTSVSSHLPHLSPLLHLSPLRLSTRHSSPSSHLPLTFTSLLSVSPLVTLLLLLNSLSLSPSFSLSHPRLFNQFSSSFSSQLLNYVYGEIVCKILLHH</sequence>
<accession>A0AAE1BF06</accession>
<evidence type="ECO:0000313" key="1">
    <source>
        <dbReference type="EMBL" id="KAK3849487.1"/>
    </source>
</evidence>
<dbReference type="EMBL" id="JAWQEG010008890">
    <property type="protein sequence ID" value="KAK3849487.1"/>
    <property type="molecule type" value="Genomic_DNA"/>
</dbReference>
<dbReference type="Proteomes" id="UP001286313">
    <property type="component" value="Unassembled WGS sequence"/>
</dbReference>
<protein>
    <submittedName>
        <fullName evidence="1">Uncharacterized protein</fullName>
    </submittedName>
</protein>
<dbReference type="AlphaFoldDB" id="A0AAE1BF06"/>
<keyword evidence="2" id="KW-1185">Reference proteome</keyword>
<gene>
    <name evidence="1" type="ORF">Pcinc_043761</name>
</gene>
<evidence type="ECO:0000313" key="2">
    <source>
        <dbReference type="Proteomes" id="UP001286313"/>
    </source>
</evidence>
<proteinExistence type="predicted"/>